<keyword evidence="5" id="KW-1185">Reference proteome</keyword>
<evidence type="ECO:0000313" key="3">
    <source>
        <dbReference type="EMBL" id="PKI45220.1"/>
    </source>
</evidence>
<dbReference type="Proteomes" id="UP000197138">
    <property type="component" value="Unassembled WGS sequence"/>
</dbReference>
<evidence type="ECO:0000313" key="2">
    <source>
        <dbReference type="EMBL" id="OWM88785.1"/>
    </source>
</evidence>
<dbReference type="EMBL" id="PGOL01002757">
    <property type="protein sequence ID" value="PKI45220.1"/>
    <property type="molecule type" value="Genomic_DNA"/>
</dbReference>
<gene>
    <name evidence="2" type="ORF">CDL15_Pgr020739</name>
    <name evidence="3" type="ORF">CRG98_034398</name>
</gene>
<evidence type="ECO:0000256" key="1">
    <source>
        <dbReference type="SAM" id="MobiDB-lite"/>
    </source>
</evidence>
<sequence length="68" mass="7557">MANRKSPNPNWNFVERLSGEPTGSQQSSRGSSKPKSHSKVEAVMLKELMYESRLQLGSEKSPPLARKA</sequence>
<feature type="region of interest" description="Disordered" evidence="1">
    <location>
        <begin position="1"/>
        <end position="40"/>
    </location>
</feature>
<dbReference type="AlphaFoldDB" id="A0A218XUE5"/>
<organism evidence="2 4">
    <name type="scientific">Punica granatum</name>
    <name type="common">Pomegranate</name>
    <dbReference type="NCBI Taxonomy" id="22663"/>
    <lineage>
        <taxon>Eukaryota</taxon>
        <taxon>Viridiplantae</taxon>
        <taxon>Streptophyta</taxon>
        <taxon>Embryophyta</taxon>
        <taxon>Tracheophyta</taxon>
        <taxon>Spermatophyta</taxon>
        <taxon>Magnoliopsida</taxon>
        <taxon>eudicotyledons</taxon>
        <taxon>Gunneridae</taxon>
        <taxon>Pentapetalae</taxon>
        <taxon>rosids</taxon>
        <taxon>malvids</taxon>
        <taxon>Myrtales</taxon>
        <taxon>Lythraceae</taxon>
        <taxon>Punica</taxon>
    </lineage>
</organism>
<accession>A0A218XUE5</accession>
<reference evidence="2" key="2">
    <citation type="submission" date="2017-06" db="EMBL/GenBank/DDBJ databases">
        <title>The pomegranate genome and the genomics of punicalagin biosynthesis.</title>
        <authorList>
            <person name="Xu C."/>
        </authorList>
    </citation>
    <scope>NUCLEOTIDE SEQUENCE [LARGE SCALE GENOMIC DNA]</scope>
    <source>
        <tissue evidence="2">Fresh leaf</tissue>
    </source>
</reference>
<evidence type="ECO:0000313" key="5">
    <source>
        <dbReference type="Proteomes" id="UP000233551"/>
    </source>
</evidence>
<protein>
    <submittedName>
        <fullName evidence="2">Uncharacterized protein</fullName>
    </submittedName>
</protein>
<evidence type="ECO:0000313" key="4">
    <source>
        <dbReference type="Proteomes" id="UP000197138"/>
    </source>
</evidence>
<reference evidence="4" key="1">
    <citation type="journal article" date="2017" name="Plant J.">
        <title>The pomegranate (Punica granatum L.) genome and the genomics of punicalagin biosynthesis.</title>
        <authorList>
            <person name="Qin G."/>
            <person name="Xu C."/>
            <person name="Ming R."/>
            <person name="Tang H."/>
            <person name="Guyot R."/>
            <person name="Kramer E.M."/>
            <person name="Hu Y."/>
            <person name="Yi X."/>
            <person name="Qi Y."/>
            <person name="Xu X."/>
            <person name="Gao Z."/>
            <person name="Pan H."/>
            <person name="Jian J."/>
            <person name="Tian Y."/>
            <person name="Yue Z."/>
            <person name="Xu Y."/>
        </authorList>
    </citation>
    <scope>NUCLEOTIDE SEQUENCE [LARGE SCALE GENOMIC DNA]</scope>
    <source>
        <strain evidence="4">cv. Dabenzi</strain>
    </source>
</reference>
<dbReference type="EMBL" id="MTKT01000785">
    <property type="protein sequence ID" value="OWM88785.1"/>
    <property type="molecule type" value="Genomic_DNA"/>
</dbReference>
<comment type="caution">
    <text evidence="2">The sequence shown here is derived from an EMBL/GenBank/DDBJ whole genome shotgun (WGS) entry which is preliminary data.</text>
</comment>
<dbReference type="Proteomes" id="UP000233551">
    <property type="component" value="Unassembled WGS sequence"/>
</dbReference>
<reference evidence="3 5" key="3">
    <citation type="submission" date="2017-11" db="EMBL/GenBank/DDBJ databases">
        <title>De-novo sequencing of pomegranate (Punica granatum L.) genome.</title>
        <authorList>
            <person name="Akparov Z."/>
            <person name="Amiraslanov A."/>
            <person name="Hajiyeva S."/>
            <person name="Abbasov M."/>
            <person name="Kaur K."/>
            <person name="Hamwieh A."/>
            <person name="Solovyev V."/>
            <person name="Salamov A."/>
            <person name="Braich B."/>
            <person name="Kosarev P."/>
            <person name="Mahmoud A."/>
            <person name="Hajiyev E."/>
            <person name="Babayeva S."/>
            <person name="Izzatullayeva V."/>
            <person name="Mammadov A."/>
            <person name="Mammadov A."/>
            <person name="Sharifova S."/>
            <person name="Ojaghi J."/>
            <person name="Eynullazada K."/>
            <person name="Bayramov B."/>
            <person name="Abdulazimova A."/>
            <person name="Shahmuradov I."/>
        </authorList>
    </citation>
    <scope>NUCLEOTIDE SEQUENCE [LARGE SCALE GENOMIC DNA]</scope>
    <source>
        <strain evidence="3">AG2017</strain>
        <strain evidence="5">cv. AG2017</strain>
        <tissue evidence="3">Leaf</tissue>
    </source>
</reference>
<feature type="compositionally biased region" description="Polar residues" evidence="1">
    <location>
        <begin position="1"/>
        <end position="11"/>
    </location>
</feature>
<name>A0A218XUE5_PUNGR</name>
<proteinExistence type="predicted"/>